<reference evidence="2" key="1">
    <citation type="submission" date="2021-03" db="EMBL/GenBank/DDBJ databases">
        <authorList>
            <person name="Tagirdzhanova G."/>
        </authorList>
    </citation>
    <scope>NUCLEOTIDE SEQUENCE</scope>
</reference>
<keyword evidence="3" id="KW-1185">Reference proteome</keyword>
<feature type="region of interest" description="Disordered" evidence="1">
    <location>
        <begin position="1"/>
        <end position="21"/>
    </location>
</feature>
<proteinExistence type="predicted"/>
<dbReference type="EMBL" id="CAJPDQ010000007">
    <property type="protein sequence ID" value="CAF9912572.1"/>
    <property type="molecule type" value="Genomic_DNA"/>
</dbReference>
<dbReference type="Proteomes" id="UP000664169">
    <property type="component" value="Unassembled WGS sequence"/>
</dbReference>
<gene>
    <name evidence="2" type="ORF">GOMPHAMPRED_007697</name>
</gene>
<feature type="compositionally biased region" description="Polar residues" evidence="1">
    <location>
        <begin position="9"/>
        <end position="21"/>
    </location>
</feature>
<evidence type="ECO:0000313" key="3">
    <source>
        <dbReference type="Proteomes" id="UP000664169"/>
    </source>
</evidence>
<evidence type="ECO:0000256" key="1">
    <source>
        <dbReference type="SAM" id="MobiDB-lite"/>
    </source>
</evidence>
<name>A0A8H3EYE1_9LECA</name>
<dbReference type="AlphaFoldDB" id="A0A8H3EYE1"/>
<evidence type="ECO:0000313" key="2">
    <source>
        <dbReference type="EMBL" id="CAF9912572.1"/>
    </source>
</evidence>
<protein>
    <submittedName>
        <fullName evidence="2">Uncharacterized protein</fullName>
    </submittedName>
</protein>
<organism evidence="2 3">
    <name type="scientific">Gomphillus americanus</name>
    <dbReference type="NCBI Taxonomy" id="1940652"/>
    <lineage>
        <taxon>Eukaryota</taxon>
        <taxon>Fungi</taxon>
        <taxon>Dikarya</taxon>
        <taxon>Ascomycota</taxon>
        <taxon>Pezizomycotina</taxon>
        <taxon>Lecanoromycetes</taxon>
        <taxon>OSLEUM clade</taxon>
        <taxon>Ostropomycetidae</taxon>
        <taxon>Ostropales</taxon>
        <taxon>Graphidaceae</taxon>
        <taxon>Gomphilloideae</taxon>
        <taxon>Gomphillus</taxon>
    </lineage>
</organism>
<sequence length="79" mass="8868">MLDSRENGRSTSTSGSHRVQTLTKLPLTLECPNGRQSKALRNIESVSWKFTGGNSGILDKYVPGYQLQLWVSRDVTRED</sequence>
<comment type="caution">
    <text evidence="2">The sequence shown here is derived from an EMBL/GenBank/DDBJ whole genome shotgun (WGS) entry which is preliminary data.</text>
</comment>
<accession>A0A8H3EYE1</accession>